<comment type="caution">
    <text evidence="2">The sequence shown here is derived from an EMBL/GenBank/DDBJ whole genome shotgun (WGS) entry which is preliminary data.</text>
</comment>
<feature type="compositionally biased region" description="Basic and acidic residues" evidence="1">
    <location>
        <begin position="103"/>
        <end position="113"/>
    </location>
</feature>
<dbReference type="Proteomes" id="UP001516023">
    <property type="component" value="Unassembled WGS sequence"/>
</dbReference>
<feature type="compositionally biased region" description="Acidic residues" evidence="1">
    <location>
        <begin position="86"/>
        <end position="98"/>
    </location>
</feature>
<accession>A0ABD3NJW7</accession>
<protein>
    <submittedName>
        <fullName evidence="2">Uncharacterized protein</fullName>
    </submittedName>
</protein>
<proteinExistence type="predicted"/>
<reference evidence="2 3" key="1">
    <citation type="journal article" date="2020" name="G3 (Bethesda)">
        <title>Improved Reference Genome for Cyclotella cryptica CCMP332, a Model for Cell Wall Morphogenesis, Salinity Adaptation, and Lipid Production in Diatoms (Bacillariophyta).</title>
        <authorList>
            <person name="Roberts W.R."/>
            <person name="Downey K.M."/>
            <person name="Ruck E.C."/>
            <person name="Traller J.C."/>
            <person name="Alverson A.J."/>
        </authorList>
    </citation>
    <scope>NUCLEOTIDE SEQUENCE [LARGE SCALE GENOMIC DNA]</scope>
    <source>
        <strain evidence="2 3">CCMP332</strain>
    </source>
</reference>
<evidence type="ECO:0000256" key="1">
    <source>
        <dbReference type="SAM" id="MobiDB-lite"/>
    </source>
</evidence>
<gene>
    <name evidence="2" type="ORF">HJC23_011449</name>
</gene>
<feature type="region of interest" description="Disordered" evidence="1">
    <location>
        <begin position="80"/>
        <end position="113"/>
    </location>
</feature>
<organism evidence="2 3">
    <name type="scientific">Cyclotella cryptica</name>
    <dbReference type="NCBI Taxonomy" id="29204"/>
    <lineage>
        <taxon>Eukaryota</taxon>
        <taxon>Sar</taxon>
        <taxon>Stramenopiles</taxon>
        <taxon>Ochrophyta</taxon>
        <taxon>Bacillariophyta</taxon>
        <taxon>Coscinodiscophyceae</taxon>
        <taxon>Thalassiosirophycidae</taxon>
        <taxon>Stephanodiscales</taxon>
        <taxon>Stephanodiscaceae</taxon>
        <taxon>Cyclotella</taxon>
    </lineage>
</organism>
<sequence>MILRILTTHIILSPIQYFKNLLLEIVSLMLHGLTHPLELPSVVWGVICLLMEDSRQLFHSLFRSVLVIGNENVSRREGRVMRNVESGDDSLPELENEDMCSSPKEEEDSRGKDDALIKQLEQQNPNKHIEHELKRYDLDELPPAFLSENDYPKGWLVHHPIHGVITREVSLDLKESG</sequence>
<name>A0ABD3NJW7_9STRA</name>
<dbReference type="EMBL" id="JABMIG020000510">
    <property type="protein sequence ID" value="KAL3776127.1"/>
    <property type="molecule type" value="Genomic_DNA"/>
</dbReference>
<evidence type="ECO:0000313" key="2">
    <source>
        <dbReference type="EMBL" id="KAL3776127.1"/>
    </source>
</evidence>
<evidence type="ECO:0000313" key="3">
    <source>
        <dbReference type="Proteomes" id="UP001516023"/>
    </source>
</evidence>
<keyword evidence="3" id="KW-1185">Reference proteome</keyword>
<dbReference type="AlphaFoldDB" id="A0ABD3NJW7"/>